<evidence type="ECO:0000256" key="2">
    <source>
        <dbReference type="ARBA" id="ARBA00018370"/>
    </source>
</evidence>
<keyword evidence="7 14" id="KW-0472">Membrane</keyword>
<evidence type="ECO:0000313" key="17">
    <source>
        <dbReference type="Proteomes" id="UP000528286"/>
    </source>
</evidence>
<evidence type="ECO:0000256" key="8">
    <source>
        <dbReference type="ARBA" id="ARBA00023186"/>
    </source>
</evidence>
<feature type="domain" description="PpiC" evidence="15">
    <location>
        <begin position="247"/>
        <end position="368"/>
    </location>
</feature>
<keyword evidence="4" id="KW-0997">Cell inner membrane</keyword>
<evidence type="ECO:0000313" key="16">
    <source>
        <dbReference type="EMBL" id="MBB4064848.1"/>
    </source>
</evidence>
<accession>A0A7W6J6K1</accession>
<dbReference type="PANTHER" id="PTHR47529:SF1">
    <property type="entry name" value="PERIPLASMIC CHAPERONE PPID"/>
    <property type="match status" value="1"/>
</dbReference>
<dbReference type="PANTHER" id="PTHR47529">
    <property type="entry name" value="PEPTIDYL-PROLYL CIS-TRANS ISOMERASE D"/>
    <property type="match status" value="1"/>
</dbReference>
<comment type="caution">
    <text evidence="16">The sequence shown here is derived from an EMBL/GenBank/DDBJ whole genome shotgun (WGS) entry which is preliminary data.</text>
</comment>
<evidence type="ECO:0000256" key="6">
    <source>
        <dbReference type="ARBA" id="ARBA00022989"/>
    </source>
</evidence>
<evidence type="ECO:0000256" key="4">
    <source>
        <dbReference type="ARBA" id="ARBA00022519"/>
    </source>
</evidence>
<evidence type="ECO:0000256" key="9">
    <source>
        <dbReference type="ARBA" id="ARBA00030642"/>
    </source>
</evidence>
<dbReference type="Pfam" id="PF13145">
    <property type="entry name" value="Rotamase_2"/>
    <property type="match status" value="1"/>
</dbReference>
<dbReference type="InterPro" id="IPR052029">
    <property type="entry name" value="PpiD_chaperone"/>
</dbReference>
<comment type="similarity">
    <text evidence="11">Belongs to the PpiD chaperone family.</text>
</comment>
<evidence type="ECO:0000256" key="3">
    <source>
        <dbReference type="ARBA" id="ARBA00022475"/>
    </source>
</evidence>
<dbReference type="InterPro" id="IPR027304">
    <property type="entry name" value="Trigger_fact/SurA_dom_sf"/>
</dbReference>
<keyword evidence="3" id="KW-1003">Cell membrane</keyword>
<keyword evidence="16" id="KW-0413">Isomerase</keyword>
<evidence type="ECO:0000256" key="14">
    <source>
        <dbReference type="SAM" id="Phobius"/>
    </source>
</evidence>
<name>A0A7W6J6K1_9HYPH</name>
<evidence type="ECO:0000256" key="12">
    <source>
        <dbReference type="ARBA" id="ARBA00040743"/>
    </source>
</evidence>
<dbReference type="Pfam" id="PF13624">
    <property type="entry name" value="SurA_N_3"/>
    <property type="match status" value="1"/>
</dbReference>
<dbReference type="SUPFAM" id="SSF109998">
    <property type="entry name" value="Triger factor/SurA peptide-binding domain-like"/>
    <property type="match status" value="1"/>
</dbReference>
<sequence length="629" mass="67798">MLELLRKASKTVVAKALFILLIASFGIWGASQRMEHGSSSTVLTVGDQKINVGEFRLAFQRQVANLSQQLGTQLSTDQAKAFGVEQQLYAELSAGAALDQLASDMKLGLSEERLARLIADDPAFKSVNGAFDRQLFESRLRNAGLAPDQYIAERSKVAVRGQIVDAVSDGFSAPKALVDALTLYRDESRTVDYLLLSNANIDPIKTPADDVLSKWFEGVKARYRAPEFRKIAVVHLTPEDIADPSTVTDDAIKAEFEKRKESFKTPASRTIEQLSFPNKEMAEAAEAALKTGVTFDQLVKDQDKTEADILLGEFTKDKVPDPAIAEAAFAVTKDGGTTDVVDGSFGPVILRISKIKAESARDFESVKDEIRKELALVNASEEILNVHDRFEDLRASGMTISQVADQLKLKTMTIEAVDANGQGPDGNAVKDIPESKKLLDAAFKAEQGAETTPLAAEDNGYVWYEIVDVKPEHDRTLAEVKDKAVADWTAEQQAAALAAKTEELAKQVKGGKALSDIATEMGLQVENKSGLKRGSEDTVLGRGAIAAAFSGPVGTVAHDLSADGTGQILLKVTDVAETATTDALSPEQDVTGLARAAGDDILDQMVARLQAEYGVTVNRDLAQQAMTLR</sequence>
<gene>
    <name evidence="16" type="ORF">GGR23_002035</name>
</gene>
<proteinExistence type="inferred from homology"/>
<evidence type="ECO:0000256" key="10">
    <source>
        <dbReference type="ARBA" id="ARBA00031484"/>
    </source>
</evidence>
<keyword evidence="5 14" id="KW-0812">Transmembrane</keyword>
<evidence type="ECO:0000256" key="7">
    <source>
        <dbReference type="ARBA" id="ARBA00023136"/>
    </source>
</evidence>
<dbReference type="Proteomes" id="UP000528286">
    <property type="component" value="Unassembled WGS sequence"/>
</dbReference>
<dbReference type="AlphaFoldDB" id="A0A7W6J6K1"/>
<reference evidence="16 17" key="1">
    <citation type="submission" date="2020-08" db="EMBL/GenBank/DDBJ databases">
        <title>Genomic Encyclopedia of Type Strains, Phase IV (KMG-IV): sequencing the most valuable type-strain genomes for metagenomic binning, comparative biology and taxonomic classification.</title>
        <authorList>
            <person name="Goeker M."/>
        </authorList>
    </citation>
    <scope>NUCLEOTIDE SEQUENCE [LARGE SCALE GENOMIC DNA]</scope>
    <source>
        <strain evidence="16 17">DSM 29853</strain>
    </source>
</reference>
<feature type="transmembrane region" description="Helical" evidence="14">
    <location>
        <begin position="12"/>
        <end position="30"/>
    </location>
</feature>
<organism evidence="16 17">
    <name type="scientific">Gellertiella hungarica</name>
    <dbReference type="NCBI Taxonomy" id="1572859"/>
    <lineage>
        <taxon>Bacteria</taxon>
        <taxon>Pseudomonadati</taxon>
        <taxon>Pseudomonadota</taxon>
        <taxon>Alphaproteobacteria</taxon>
        <taxon>Hyphomicrobiales</taxon>
        <taxon>Rhizobiaceae</taxon>
        <taxon>Gellertiella</taxon>
    </lineage>
</organism>
<evidence type="ECO:0000256" key="11">
    <source>
        <dbReference type="ARBA" id="ARBA00038408"/>
    </source>
</evidence>
<comment type="subcellular location">
    <subcellularLocation>
        <location evidence="1">Cell inner membrane</location>
        <topology evidence="1">Single-pass type II membrane protein</topology>
        <orientation evidence="1">Periplasmic side</orientation>
    </subcellularLocation>
</comment>
<dbReference type="EMBL" id="JACIEZ010000003">
    <property type="protein sequence ID" value="MBB4064848.1"/>
    <property type="molecule type" value="Genomic_DNA"/>
</dbReference>
<dbReference type="SUPFAM" id="SSF54534">
    <property type="entry name" value="FKBP-like"/>
    <property type="match status" value="1"/>
</dbReference>
<evidence type="ECO:0000256" key="1">
    <source>
        <dbReference type="ARBA" id="ARBA00004382"/>
    </source>
</evidence>
<dbReference type="GO" id="GO:0005886">
    <property type="term" value="C:plasma membrane"/>
    <property type="evidence" value="ECO:0007669"/>
    <property type="project" value="UniProtKB-SubCell"/>
</dbReference>
<protein>
    <recommendedName>
        <fullName evidence="2">Parvulin-like PPIase</fullName>
    </recommendedName>
    <alternativeName>
        <fullName evidence="9">Peptidyl-prolyl cis-trans isomerase plp</fullName>
    </alternativeName>
    <alternativeName>
        <fullName evidence="12">Periplasmic chaperone PpiD</fullName>
    </alternativeName>
    <alternativeName>
        <fullName evidence="13">Periplasmic folding chaperone</fullName>
    </alternativeName>
    <alternativeName>
        <fullName evidence="10">Rotamase plp</fullName>
    </alternativeName>
</protein>
<evidence type="ECO:0000259" key="15">
    <source>
        <dbReference type="Pfam" id="PF13145"/>
    </source>
</evidence>
<dbReference type="InterPro" id="IPR046357">
    <property type="entry name" value="PPIase_dom_sf"/>
</dbReference>
<keyword evidence="17" id="KW-1185">Reference proteome</keyword>
<evidence type="ECO:0000256" key="5">
    <source>
        <dbReference type="ARBA" id="ARBA00022692"/>
    </source>
</evidence>
<keyword evidence="6 14" id="KW-1133">Transmembrane helix</keyword>
<dbReference type="InterPro" id="IPR000297">
    <property type="entry name" value="PPIase_PpiC"/>
</dbReference>
<keyword evidence="8" id="KW-0143">Chaperone</keyword>
<dbReference type="RefSeq" id="WP_183366150.1">
    <property type="nucleotide sequence ID" value="NZ_JACIEZ010000003.1"/>
</dbReference>
<dbReference type="GO" id="GO:0003755">
    <property type="term" value="F:peptidyl-prolyl cis-trans isomerase activity"/>
    <property type="evidence" value="ECO:0007669"/>
    <property type="project" value="InterPro"/>
</dbReference>
<dbReference type="Gene3D" id="3.10.50.40">
    <property type="match status" value="1"/>
</dbReference>
<evidence type="ECO:0000256" key="13">
    <source>
        <dbReference type="ARBA" id="ARBA00042775"/>
    </source>
</evidence>